<feature type="compositionally biased region" description="Low complexity" evidence="4">
    <location>
        <begin position="550"/>
        <end position="566"/>
    </location>
</feature>
<evidence type="ECO:0000256" key="3">
    <source>
        <dbReference type="ARBA" id="ARBA00022840"/>
    </source>
</evidence>
<feature type="compositionally biased region" description="Polar residues" evidence="4">
    <location>
        <begin position="599"/>
        <end position="621"/>
    </location>
</feature>
<evidence type="ECO:0000313" key="6">
    <source>
        <dbReference type="Proteomes" id="UP001433268"/>
    </source>
</evidence>
<dbReference type="RefSeq" id="XP_066668902.1">
    <property type="nucleotide sequence ID" value="XM_066809979.1"/>
</dbReference>
<dbReference type="Gene3D" id="3.30.470.20">
    <property type="entry name" value="ATP-grasp fold, B domain"/>
    <property type="match status" value="1"/>
</dbReference>
<evidence type="ECO:0000256" key="1">
    <source>
        <dbReference type="ARBA" id="ARBA00022598"/>
    </source>
</evidence>
<dbReference type="GeneID" id="92043039"/>
<keyword evidence="1" id="KW-0436">Ligase</keyword>
<dbReference type="EMBL" id="JAQQWN010000005">
    <property type="protein sequence ID" value="KAK8084393.1"/>
    <property type="molecule type" value="Genomic_DNA"/>
</dbReference>
<keyword evidence="2" id="KW-0547">Nucleotide-binding</keyword>
<organism evidence="5 6">
    <name type="scientific">Apiospora hydei</name>
    <dbReference type="NCBI Taxonomy" id="1337664"/>
    <lineage>
        <taxon>Eukaryota</taxon>
        <taxon>Fungi</taxon>
        <taxon>Dikarya</taxon>
        <taxon>Ascomycota</taxon>
        <taxon>Pezizomycotina</taxon>
        <taxon>Sordariomycetes</taxon>
        <taxon>Xylariomycetidae</taxon>
        <taxon>Amphisphaeriales</taxon>
        <taxon>Apiosporaceae</taxon>
        <taxon>Apiospora</taxon>
    </lineage>
</organism>
<protein>
    <submittedName>
        <fullName evidence="5">Uncharacterized protein</fullName>
    </submittedName>
</protein>
<evidence type="ECO:0000313" key="5">
    <source>
        <dbReference type="EMBL" id="KAK8084393.1"/>
    </source>
</evidence>
<keyword evidence="6" id="KW-1185">Reference proteome</keyword>
<dbReference type="PANTHER" id="PTHR43585:SF2">
    <property type="entry name" value="ATP-GRASP ENZYME FSQD"/>
    <property type="match status" value="1"/>
</dbReference>
<gene>
    <name evidence="5" type="ORF">PG997_005664</name>
</gene>
<feature type="compositionally biased region" description="Pro residues" evidence="4">
    <location>
        <begin position="642"/>
        <end position="659"/>
    </location>
</feature>
<feature type="region of interest" description="Disordered" evidence="4">
    <location>
        <begin position="634"/>
        <end position="660"/>
    </location>
</feature>
<reference evidence="5 6" key="1">
    <citation type="submission" date="2023-01" db="EMBL/GenBank/DDBJ databases">
        <title>Analysis of 21 Apiospora genomes using comparative genomics revels a genus with tremendous synthesis potential of carbohydrate active enzymes and secondary metabolites.</title>
        <authorList>
            <person name="Sorensen T."/>
        </authorList>
    </citation>
    <scope>NUCLEOTIDE SEQUENCE [LARGE SCALE GENOMIC DNA]</scope>
    <source>
        <strain evidence="5 6">CBS 114990</strain>
    </source>
</reference>
<dbReference type="InterPro" id="IPR052032">
    <property type="entry name" value="ATP-dep_AA_Ligase"/>
</dbReference>
<feature type="region of interest" description="Disordered" evidence="4">
    <location>
        <begin position="547"/>
        <end position="621"/>
    </location>
</feature>
<dbReference type="PANTHER" id="PTHR43585">
    <property type="entry name" value="FUMIPYRROLE BIOSYNTHESIS PROTEIN C"/>
    <property type="match status" value="1"/>
</dbReference>
<sequence length="784" mass="85829">MIDTAIVVRELGFPSLSPNLIERLLDRRIMQLFCPGSADPVQLVRKEYSSGGEESETALRKVLEAPGFLPEYPIVAKARMAAGHGTEGTYLATNLDDVVLSIKALSVRVFIGEGDLLIDQYEEGPEVDANFVLPDGKLLAFELADRFPTTADQYLPKNEKTKLFGMPRGDFLGTILRWPSKLPQKEKDLIFETVCGVLRSLKATDGVFHAKARIRNSSVHYAPVRPERSESNGGSKDDLVDLVPQPTLPEQDPSVLLLTIKPRPPGLGGVHSGRIAHGVDYQALHLLFALGEKERFRALARPFRFAGGMAPLWVNCVFINVEAGRVYVGGGGDVVLDMIRNRSPLLRSAVYSGWSHGSTGRAFWERRLGEFVVVSNKSDREARENGHVIPWNRPRRARVISEIRTHLLSQPDRDRANNDPAALDREIAARLADAYNTMAYTFVLSPADDALRRRVLDEGRVSANYVSWGVEMIAWAAAFAEEGDGPVETRLRRLGFRTRFKQPPPDRAPWDGDFPAAARACLREEVARSQAGKVPCFLLRCEGDETDENTTAAQESAEAMESADSTPVAQPKEQPADGGQAPDKNTTATHGSAEAMASASPTPVSTQNGNPADSDQGTPATQETALVASVDPTPAIQKTPSMPTPHPLPAPRAPSPASAPLPIRKRKFVEEETAQTFPPSKVAKAEFGNANAKQQQLTKDNPEAEAKEAFDAEDAKAKFKAEARARTSVLVVSTKLSNLINLCRLHGKSWREIDSWTSPIDSMLDEERAKVLDAYQRESGASDW</sequence>
<dbReference type="Proteomes" id="UP001433268">
    <property type="component" value="Unassembled WGS sequence"/>
</dbReference>
<evidence type="ECO:0000256" key="4">
    <source>
        <dbReference type="SAM" id="MobiDB-lite"/>
    </source>
</evidence>
<proteinExistence type="predicted"/>
<name>A0ABR1WQU3_9PEZI</name>
<dbReference type="SUPFAM" id="SSF56059">
    <property type="entry name" value="Glutathione synthetase ATP-binding domain-like"/>
    <property type="match status" value="1"/>
</dbReference>
<accession>A0ABR1WQU3</accession>
<keyword evidence="3" id="KW-0067">ATP-binding</keyword>
<evidence type="ECO:0000256" key="2">
    <source>
        <dbReference type="ARBA" id="ARBA00022741"/>
    </source>
</evidence>
<comment type="caution">
    <text evidence="5">The sequence shown here is derived from an EMBL/GenBank/DDBJ whole genome shotgun (WGS) entry which is preliminary data.</text>
</comment>